<feature type="region of interest" description="Disordered" evidence="1">
    <location>
        <begin position="133"/>
        <end position="203"/>
    </location>
</feature>
<dbReference type="EMBL" id="JABSTU010006724">
    <property type="protein sequence ID" value="KAH7932400.1"/>
    <property type="molecule type" value="Genomic_DNA"/>
</dbReference>
<name>A0A9J6CUX6_RHIMP</name>
<proteinExistence type="predicted"/>
<comment type="caution">
    <text evidence="2">The sequence shown here is derived from an EMBL/GenBank/DDBJ whole genome shotgun (WGS) entry which is preliminary data.</text>
</comment>
<evidence type="ECO:0000313" key="3">
    <source>
        <dbReference type="Proteomes" id="UP000821866"/>
    </source>
</evidence>
<protein>
    <submittedName>
        <fullName evidence="2">Uncharacterized protein</fullName>
    </submittedName>
</protein>
<feature type="compositionally biased region" description="Basic and acidic residues" evidence="1">
    <location>
        <begin position="133"/>
        <end position="158"/>
    </location>
</feature>
<reference evidence="2" key="1">
    <citation type="journal article" date="2020" name="Cell">
        <title>Large-Scale Comparative Analyses of Tick Genomes Elucidate Their Genetic Diversity and Vector Capacities.</title>
        <authorList>
            <consortium name="Tick Genome and Microbiome Consortium (TIGMIC)"/>
            <person name="Jia N."/>
            <person name="Wang J."/>
            <person name="Shi W."/>
            <person name="Du L."/>
            <person name="Sun Y."/>
            <person name="Zhan W."/>
            <person name="Jiang J.F."/>
            <person name="Wang Q."/>
            <person name="Zhang B."/>
            <person name="Ji P."/>
            <person name="Bell-Sakyi L."/>
            <person name="Cui X.M."/>
            <person name="Yuan T.T."/>
            <person name="Jiang B.G."/>
            <person name="Yang W.F."/>
            <person name="Lam T.T."/>
            <person name="Chang Q.C."/>
            <person name="Ding S.J."/>
            <person name="Wang X.J."/>
            <person name="Zhu J.G."/>
            <person name="Ruan X.D."/>
            <person name="Zhao L."/>
            <person name="Wei J.T."/>
            <person name="Ye R.Z."/>
            <person name="Que T.C."/>
            <person name="Du C.H."/>
            <person name="Zhou Y.H."/>
            <person name="Cheng J.X."/>
            <person name="Dai P.F."/>
            <person name="Guo W.B."/>
            <person name="Han X.H."/>
            <person name="Huang E.J."/>
            <person name="Li L.F."/>
            <person name="Wei W."/>
            <person name="Gao Y.C."/>
            <person name="Liu J.Z."/>
            <person name="Shao H.Z."/>
            <person name="Wang X."/>
            <person name="Wang C.C."/>
            <person name="Yang T.C."/>
            <person name="Huo Q.B."/>
            <person name="Li W."/>
            <person name="Chen H.Y."/>
            <person name="Chen S.E."/>
            <person name="Zhou L.G."/>
            <person name="Ni X.B."/>
            <person name="Tian J.H."/>
            <person name="Sheng Y."/>
            <person name="Liu T."/>
            <person name="Pan Y.S."/>
            <person name="Xia L.Y."/>
            <person name="Li J."/>
            <person name="Zhao F."/>
            <person name="Cao W.C."/>
        </authorList>
    </citation>
    <scope>NUCLEOTIDE SEQUENCE</scope>
    <source>
        <strain evidence="2">Rmic-2018</strain>
    </source>
</reference>
<gene>
    <name evidence="2" type="ORF">HPB51_029309</name>
</gene>
<sequence length="203" mass="23874">MAAGILWQKGWEEDRIVVNDKKGTLIYSRPRENDAKKMLDLKDIKLDGKEYEVKTYMAAPQSCGKGVSSQVKFIKQFRMGNSTSVIINFVNDYVPRWIICFRTLMKCFLYKKRYEVCYRCVKKRQWEIKLEEEREQEERRKAEEDTQRPSRADGVQDRSRRKSKHHSRSRGRSESFPRSPPLEKPGVSHKVPHDGGDCAQEID</sequence>
<dbReference type="Proteomes" id="UP000821866">
    <property type="component" value="Unassembled WGS sequence"/>
</dbReference>
<reference evidence="2" key="2">
    <citation type="submission" date="2021-09" db="EMBL/GenBank/DDBJ databases">
        <authorList>
            <person name="Jia N."/>
            <person name="Wang J."/>
            <person name="Shi W."/>
            <person name="Du L."/>
            <person name="Sun Y."/>
            <person name="Zhan W."/>
            <person name="Jiang J."/>
            <person name="Wang Q."/>
            <person name="Zhang B."/>
            <person name="Ji P."/>
            <person name="Sakyi L.B."/>
            <person name="Cui X."/>
            <person name="Yuan T."/>
            <person name="Jiang B."/>
            <person name="Yang W."/>
            <person name="Lam T.T.-Y."/>
            <person name="Chang Q."/>
            <person name="Ding S."/>
            <person name="Wang X."/>
            <person name="Zhu J."/>
            <person name="Ruan X."/>
            <person name="Zhao L."/>
            <person name="Wei J."/>
            <person name="Que T."/>
            <person name="Du C."/>
            <person name="Cheng J."/>
            <person name="Dai P."/>
            <person name="Han X."/>
            <person name="Huang E."/>
            <person name="Gao Y."/>
            <person name="Liu J."/>
            <person name="Shao H."/>
            <person name="Ye R."/>
            <person name="Li L."/>
            <person name="Wei W."/>
            <person name="Wang X."/>
            <person name="Wang C."/>
            <person name="Huo Q."/>
            <person name="Li W."/>
            <person name="Guo W."/>
            <person name="Chen H."/>
            <person name="Chen S."/>
            <person name="Zhou L."/>
            <person name="Zhou L."/>
            <person name="Ni X."/>
            <person name="Tian J."/>
            <person name="Zhou Y."/>
            <person name="Sheng Y."/>
            <person name="Liu T."/>
            <person name="Pan Y."/>
            <person name="Xia L."/>
            <person name="Li J."/>
            <person name="Zhao F."/>
            <person name="Cao W."/>
        </authorList>
    </citation>
    <scope>NUCLEOTIDE SEQUENCE</scope>
    <source>
        <strain evidence="2">Rmic-2018</strain>
        <tissue evidence="2">Larvae</tissue>
    </source>
</reference>
<dbReference type="VEuPathDB" id="VectorBase:LOC119177887"/>
<organism evidence="2 3">
    <name type="scientific">Rhipicephalus microplus</name>
    <name type="common">Cattle tick</name>
    <name type="synonym">Boophilus microplus</name>
    <dbReference type="NCBI Taxonomy" id="6941"/>
    <lineage>
        <taxon>Eukaryota</taxon>
        <taxon>Metazoa</taxon>
        <taxon>Ecdysozoa</taxon>
        <taxon>Arthropoda</taxon>
        <taxon>Chelicerata</taxon>
        <taxon>Arachnida</taxon>
        <taxon>Acari</taxon>
        <taxon>Parasitiformes</taxon>
        <taxon>Ixodida</taxon>
        <taxon>Ixodoidea</taxon>
        <taxon>Ixodidae</taxon>
        <taxon>Rhipicephalinae</taxon>
        <taxon>Rhipicephalus</taxon>
        <taxon>Boophilus</taxon>
    </lineage>
</organism>
<accession>A0A9J6CUX6</accession>
<keyword evidence="3" id="KW-1185">Reference proteome</keyword>
<dbReference type="AlphaFoldDB" id="A0A9J6CUX6"/>
<evidence type="ECO:0000313" key="2">
    <source>
        <dbReference type="EMBL" id="KAH7932400.1"/>
    </source>
</evidence>
<evidence type="ECO:0000256" key="1">
    <source>
        <dbReference type="SAM" id="MobiDB-lite"/>
    </source>
</evidence>
<feature type="compositionally biased region" description="Basic residues" evidence="1">
    <location>
        <begin position="159"/>
        <end position="170"/>
    </location>
</feature>